<comment type="caution">
    <text evidence="2">The sequence shown here is derived from an EMBL/GenBank/DDBJ whole genome shotgun (WGS) entry which is preliminary data.</text>
</comment>
<accession>A0A445B9C5</accession>
<dbReference type="Proteomes" id="UP000289738">
    <property type="component" value="Chromosome A10"/>
</dbReference>
<dbReference type="EMBL" id="SDMP01000010">
    <property type="protein sequence ID" value="RYR35277.1"/>
    <property type="molecule type" value="Genomic_DNA"/>
</dbReference>
<gene>
    <name evidence="2" type="ORF">Ahy_A10g050426</name>
</gene>
<feature type="signal peptide" evidence="1">
    <location>
        <begin position="1"/>
        <end position="18"/>
    </location>
</feature>
<protein>
    <submittedName>
        <fullName evidence="2">Uncharacterized protein</fullName>
    </submittedName>
</protein>
<dbReference type="AlphaFoldDB" id="A0A445B9C5"/>
<proteinExistence type="predicted"/>
<keyword evidence="1" id="KW-0732">Signal</keyword>
<organism evidence="2 3">
    <name type="scientific">Arachis hypogaea</name>
    <name type="common">Peanut</name>
    <dbReference type="NCBI Taxonomy" id="3818"/>
    <lineage>
        <taxon>Eukaryota</taxon>
        <taxon>Viridiplantae</taxon>
        <taxon>Streptophyta</taxon>
        <taxon>Embryophyta</taxon>
        <taxon>Tracheophyta</taxon>
        <taxon>Spermatophyta</taxon>
        <taxon>Magnoliopsida</taxon>
        <taxon>eudicotyledons</taxon>
        <taxon>Gunneridae</taxon>
        <taxon>Pentapetalae</taxon>
        <taxon>rosids</taxon>
        <taxon>fabids</taxon>
        <taxon>Fabales</taxon>
        <taxon>Fabaceae</taxon>
        <taxon>Papilionoideae</taxon>
        <taxon>50 kb inversion clade</taxon>
        <taxon>dalbergioids sensu lato</taxon>
        <taxon>Dalbergieae</taxon>
        <taxon>Pterocarpus clade</taxon>
        <taxon>Arachis</taxon>
    </lineage>
</organism>
<keyword evidence="3" id="KW-1185">Reference proteome</keyword>
<name>A0A445B9C5_ARAHY</name>
<evidence type="ECO:0000256" key="1">
    <source>
        <dbReference type="SAM" id="SignalP"/>
    </source>
</evidence>
<evidence type="ECO:0000313" key="3">
    <source>
        <dbReference type="Proteomes" id="UP000289738"/>
    </source>
</evidence>
<reference evidence="2 3" key="1">
    <citation type="submission" date="2019-01" db="EMBL/GenBank/DDBJ databases">
        <title>Sequencing of cultivated peanut Arachis hypogaea provides insights into genome evolution and oil improvement.</title>
        <authorList>
            <person name="Chen X."/>
        </authorList>
    </citation>
    <scope>NUCLEOTIDE SEQUENCE [LARGE SCALE GENOMIC DNA]</scope>
    <source>
        <strain evidence="3">cv. Fuhuasheng</strain>
        <tissue evidence="2">Leaves</tissue>
    </source>
</reference>
<feature type="chain" id="PRO_5019584639" evidence="1">
    <location>
        <begin position="19"/>
        <end position="49"/>
    </location>
</feature>
<sequence length="49" mass="5752">MFLLGLLLLGILLSWLEARTTLLSWTRCLASPWIILQILLNFMITVFRF</sequence>
<evidence type="ECO:0000313" key="2">
    <source>
        <dbReference type="EMBL" id="RYR35277.1"/>
    </source>
</evidence>